<evidence type="ECO:0000256" key="2">
    <source>
        <dbReference type="ARBA" id="ARBA00023002"/>
    </source>
</evidence>
<reference evidence="6" key="1">
    <citation type="journal article" date="2020" name="MBio">
        <title>Horizontal gene transfer to a defensive symbiont with a reduced genome amongst a multipartite beetle microbiome.</title>
        <authorList>
            <person name="Waterworth S.C."/>
            <person name="Florez L.V."/>
            <person name="Rees E.R."/>
            <person name="Hertweck C."/>
            <person name="Kaltenpoth M."/>
            <person name="Kwan J.C."/>
        </authorList>
    </citation>
    <scope>NUCLEOTIDE SEQUENCE [LARGE SCALE GENOMIC DNA]</scope>
</reference>
<organism evidence="5 6">
    <name type="scientific">Paracidovorax wautersii</name>
    <dbReference type="NCBI Taxonomy" id="1177982"/>
    <lineage>
        <taxon>Bacteria</taxon>
        <taxon>Pseudomonadati</taxon>
        <taxon>Pseudomonadota</taxon>
        <taxon>Betaproteobacteria</taxon>
        <taxon>Burkholderiales</taxon>
        <taxon>Comamonadaceae</taxon>
        <taxon>Paracidovorax</taxon>
    </lineage>
</organism>
<dbReference type="PANTHER" id="PTHR40279:SF3">
    <property type="entry name" value="4-AMINOBENZOATE SYNTHASE"/>
    <property type="match status" value="1"/>
</dbReference>
<comment type="function">
    <text evidence="3">Ring cyclization and eight-electron oxidation of 3a-(2-amino-2-carboxyethyl)-4,5-dioxo-4,5,6,7,8,9-hexahydroquinoline-7,9-dicarboxylic-acid to PQQ.</text>
</comment>
<dbReference type="InterPro" id="IPR004305">
    <property type="entry name" value="Thiaminase-2/PQQC"/>
</dbReference>
<sequence>MTTTPLSSALTQDSVLSPVRFMPVIAPIRNTDDTQAPWSRAEFEARLRGKGALYHIHHPFNVRLNSGQCTPAQVRGWIANRFYYQWCIPQKDAAVLANCPDRAVRREWLVRLLDHDGHGDFQGDAAGGLEAWTRLGEAAGIQREELWSLQHVQPAVRFACDAYVNFVRHAPWQEAVCSSLTEMFAPQIHKDRLATWPQHYPWIAAEGLHYFRSRIPLAQRDVDHGLAVTLAHFTTHAQQTRALDILQFKLDILWSMLDAIEKAYP</sequence>
<proteinExistence type="inferred from homology"/>
<evidence type="ECO:0000256" key="3">
    <source>
        <dbReference type="HAMAP-Rule" id="MF_00654"/>
    </source>
</evidence>
<dbReference type="Gene3D" id="1.20.910.10">
    <property type="entry name" value="Heme oxygenase-like"/>
    <property type="match status" value="1"/>
</dbReference>
<comment type="pathway">
    <text evidence="3">Cofactor biosynthesis; pyrroloquinoline quinone biosynthesis.</text>
</comment>
<name>A0A7V8JRC5_9BURK</name>
<dbReference type="NCBIfam" id="TIGR02111">
    <property type="entry name" value="PQQ_syn_pqqC"/>
    <property type="match status" value="1"/>
</dbReference>
<dbReference type="InterPro" id="IPR011845">
    <property type="entry name" value="PqqC"/>
</dbReference>
<dbReference type="EMBL" id="WNDQ01000011">
    <property type="protein sequence ID" value="KAF1022545.1"/>
    <property type="molecule type" value="Genomic_DNA"/>
</dbReference>
<evidence type="ECO:0000256" key="1">
    <source>
        <dbReference type="ARBA" id="ARBA00022905"/>
    </source>
</evidence>
<dbReference type="InterPro" id="IPR016084">
    <property type="entry name" value="Haem_Oase-like_multi-hlx"/>
</dbReference>
<accession>A0A7V8JRC5</accession>
<keyword evidence="2 3" id="KW-0560">Oxidoreductase</keyword>
<evidence type="ECO:0000313" key="5">
    <source>
        <dbReference type="EMBL" id="KAF1022545.1"/>
    </source>
</evidence>
<dbReference type="Pfam" id="PF03070">
    <property type="entry name" value="TENA_THI-4"/>
    <property type="match status" value="1"/>
</dbReference>
<dbReference type="Proteomes" id="UP000461670">
    <property type="component" value="Unassembled WGS sequence"/>
</dbReference>
<comment type="caution">
    <text evidence="5">The sequence shown here is derived from an EMBL/GenBank/DDBJ whole genome shotgun (WGS) entry which is preliminary data.</text>
</comment>
<evidence type="ECO:0000259" key="4">
    <source>
        <dbReference type="Pfam" id="PF03070"/>
    </source>
</evidence>
<gene>
    <name evidence="3 5" type="primary">pqqC</name>
    <name evidence="5" type="ORF">GAK30_01133</name>
</gene>
<dbReference type="PANTHER" id="PTHR40279">
    <property type="entry name" value="PQQC-LIKE PROTEIN"/>
    <property type="match status" value="1"/>
</dbReference>
<keyword evidence="1 3" id="KW-0884">PQQ biosynthesis</keyword>
<dbReference type="GO" id="GO:0033732">
    <property type="term" value="F:pyrroloquinoline-quinone synthase activity"/>
    <property type="evidence" value="ECO:0007669"/>
    <property type="project" value="UniProtKB-EC"/>
</dbReference>
<comment type="catalytic activity">
    <reaction evidence="3">
        <text>6-(2-amino-2-carboxyethyl)-7,8-dioxo-1,2,3,4,7,8-hexahydroquinoline-2,4-dicarboxylate + 3 O2 = pyrroloquinoline quinone + 2 H2O2 + 2 H2O + H(+)</text>
        <dbReference type="Rhea" id="RHEA:10692"/>
        <dbReference type="ChEBI" id="CHEBI:15377"/>
        <dbReference type="ChEBI" id="CHEBI:15378"/>
        <dbReference type="ChEBI" id="CHEBI:15379"/>
        <dbReference type="ChEBI" id="CHEBI:16240"/>
        <dbReference type="ChEBI" id="CHEBI:58442"/>
        <dbReference type="ChEBI" id="CHEBI:58778"/>
        <dbReference type="EC" id="1.3.3.11"/>
    </reaction>
</comment>
<dbReference type="SUPFAM" id="SSF48613">
    <property type="entry name" value="Heme oxygenase-like"/>
    <property type="match status" value="1"/>
</dbReference>
<feature type="domain" description="Thiaminase-2/PQQC" evidence="4">
    <location>
        <begin position="48"/>
        <end position="258"/>
    </location>
</feature>
<dbReference type="HAMAP" id="MF_00654">
    <property type="entry name" value="PQQ_syn_PqqC"/>
    <property type="match status" value="1"/>
</dbReference>
<dbReference type="EC" id="1.3.3.11" evidence="3"/>
<dbReference type="AlphaFoldDB" id="A0A7V8JRC5"/>
<dbReference type="GO" id="GO:0018189">
    <property type="term" value="P:pyrroloquinoline quinone biosynthetic process"/>
    <property type="evidence" value="ECO:0007669"/>
    <property type="project" value="UniProtKB-UniRule"/>
</dbReference>
<protein>
    <recommendedName>
        <fullName evidence="3">Pyrroloquinoline-quinone synthase</fullName>
        <ecNumber evidence="3">1.3.3.11</ecNumber>
    </recommendedName>
    <alternativeName>
        <fullName evidence="3">Coenzyme PQQ synthesis protein C</fullName>
    </alternativeName>
    <alternativeName>
        <fullName evidence="3">Pyrroloquinoline quinone biosynthesis protein C</fullName>
    </alternativeName>
</protein>
<dbReference type="InterPro" id="IPR039068">
    <property type="entry name" value="PqqC-like"/>
</dbReference>
<evidence type="ECO:0000313" key="6">
    <source>
        <dbReference type="Proteomes" id="UP000461670"/>
    </source>
</evidence>
<dbReference type="UniPathway" id="UPA00539"/>
<comment type="similarity">
    <text evidence="3">Belongs to the PqqC family.</text>
</comment>